<evidence type="ECO:0000313" key="2">
    <source>
        <dbReference type="EMBL" id="MQM19945.1"/>
    </source>
</evidence>
<dbReference type="Proteomes" id="UP000652761">
    <property type="component" value="Unassembled WGS sequence"/>
</dbReference>
<organism evidence="2 3">
    <name type="scientific">Colocasia esculenta</name>
    <name type="common">Wild taro</name>
    <name type="synonym">Arum esculentum</name>
    <dbReference type="NCBI Taxonomy" id="4460"/>
    <lineage>
        <taxon>Eukaryota</taxon>
        <taxon>Viridiplantae</taxon>
        <taxon>Streptophyta</taxon>
        <taxon>Embryophyta</taxon>
        <taxon>Tracheophyta</taxon>
        <taxon>Spermatophyta</taxon>
        <taxon>Magnoliopsida</taxon>
        <taxon>Liliopsida</taxon>
        <taxon>Araceae</taxon>
        <taxon>Aroideae</taxon>
        <taxon>Colocasieae</taxon>
        <taxon>Colocasia</taxon>
    </lineage>
</organism>
<feature type="compositionally biased region" description="Low complexity" evidence="1">
    <location>
        <begin position="1"/>
        <end position="31"/>
    </location>
</feature>
<proteinExistence type="predicted"/>
<sequence length="78" mass="7442">MVRGAQSGSSSGRRSSYGRGLFAASASGSSSVPPPVAPDSGEFTPPPRVPAAGPSSVPPPLAAGLGQSTPSPPTVAAN</sequence>
<name>A0A843XLL3_COLES</name>
<evidence type="ECO:0000313" key="3">
    <source>
        <dbReference type="Proteomes" id="UP000652761"/>
    </source>
</evidence>
<dbReference type="EMBL" id="NMUH01009346">
    <property type="protein sequence ID" value="MQM19945.1"/>
    <property type="molecule type" value="Genomic_DNA"/>
</dbReference>
<accession>A0A843XLL3</accession>
<comment type="caution">
    <text evidence="2">The sequence shown here is derived from an EMBL/GenBank/DDBJ whole genome shotgun (WGS) entry which is preliminary data.</text>
</comment>
<evidence type="ECO:0000256" key="1">
    <source>
        <dbReference type="SAM" id="MobiDB-lite"/>
    </source>
</evidence>
<dbReference type="AlphaFoldDB" id="A0A843XLL3"/>
<protein>
    <submittedName>
        <fullName evidence="2">Uncharacterized protein</fullName>
    </submittedName>
</protein>
<reference evidence="2" key="1">
    <citation type="submission" date="2017-07" db="EMBL/GenBank/DDBJ databases">
        <title>Taro Niue Genome Assembly and Annotation.</title>
        <authorList>
            <person name="Atibalentja N."/>
            <person name="Keating K."/>
            <person name="Fields C.J."/>
        </authorList>
    </citation>
    <scope>NUCLEOTIDE SEQUENCE</scope>
    <source>
        <strain evidence="2">Niue_2</strain>
        <tissue evidence="2">Leaf</tissue>
    </source>
</reference>
<keyword evidence="3" id="KW-1185">Reference proteome</keyword>
<feature type="region of interest" description="Disordered" evidence="1">
    <location>
        <begin position="1"/>
        <end position="78"/>
    </location>
</feature>
<gene>
    <name evidence="2" type="ORF">Taro_052958</name>
</gene>